<comment type="caution">
    <text evidence="9">The sequence shown here is derived from an EMBL/GenBank/DDBJ whole genome shotgun (WGS) entry which is preliminary data.</text>
</comment>
<feature type="transmembrane region" description="Helical" evidence="8">
    <location>
        <begin position="5"/>
        <end position="25"/>
    </location>
</feature>
<name>K6DKR6_SCHAZ</name>
<proteinExistence type="inferred from homology"/>
<feature type="transmembrane region" description="Helical" evidence="8">
    <location>
        <begin position="37"/>
        <end position="58"/>
    </location>
</feature>
<dbReference type="Proteomes" id="UP000006315">
    <property type="component" value="Unassembled WGS sequence"/>
</dbReference>
<keyword evidence="6 8" id="KW-1133">Transmembrane helix</keyword>
<dbReference type="RefSeq" id="WP_003329625.1">
    <property type="nucleotide sequence ID" value="NZ_AJLR01000034.1"/>
</dbReference>
<comment type="subcellular location">
    <subcellularLocation>
        <location evidence="1">Membrane</location>
        <topology evidence="1">Multi-pass membrane protein</topology>
    </subcellularLocation>
</comment>
<organism evidence="9 10">
    <name type="scientific">Schinkia azotoformans LMG 9581</name>
    <dbReference type="NCBI Taxonomy" id="1131731"/>
    <lineage>
        <taxon>Bacteria</taxon>
        <taxon>Bacillati</taxon>
        <taxon>Bacillota</taxon>
        <taxon>Bacilli</taxon>
        <taxon>Bacillales</taxon>
        <taxon>Bacillaceae</taxon>
        <taxon>Calidifontibacillus/Schinkia group</taxon>
        <taxon>Schinkia</taxon>
    </lineage>
</organism>
<keyword evidence="7 8" id="KW-0472">Membrane</keyword>
<evidence type="ECO:0000256" key="7">
    <source>
        <dbReference type="ARBA" id="ARBA00023136"/>
    </source>
</evidence>
<keyword evidence="4" id="KW-0309">Germination</keyword>
<evidence type="ECO:0000256" key="2">
    <source>
        <dbReference type="ARBA" id="ARBA00007998"/>
    </source>
</evidence>
<feature type="transmembrane region" description="Helical" evidence="8">
    <location>
        <begin position="111"/>
        <end position="127"/>
    </location>
</feature>
<accession>K6DKR6</accession>
<dbReference type="EMBL" id="AJLR01000034">
    <property type="protein sequence ID" value="EKN68894.1"/>
    <property type="molecule type" value="Genomic_DNA"/>
</dbReference>
<evidence type="ECO:0000256" key="8">
    <source>
        <dbReference type="SAM" id="Phobius"/>
    </source>
</evidence>
<evidence type="ECO:0000256" key="1">
    <source>
        <dbReference type="ARBA" id="ARBA00004141"/>
    </source>
</evidence>
<dbReference type="InterPro" id="IPR004761">
    <property type="entry name" value="Spore_GerAB"/>
</dbReference>
<dbReference type="STRING" id="1131731.BAZO_02392"/>
<keyword evidence="3" id="KW-0813">Transport</keyword>
<evidence type="ECO:0000256" key="4">
    <source>
        <dbReference type="ARBA" id="ARBA00022544"/>
    </source>
</evidence>
<evidence type="ECO:0000256" key="5">
    <source>
        <dbReference type="ARBA" id="ARBA00022692"/>
    </source>
</evidence>
<dbReference type="GO" id="GO:0016020">
    <property type="term" value="C:membrane"/>
    <property type="evidence" value="ECO:0007669"/>
    <property type="project" value="UniProtKB-SubCell"/>
</dbReference>
<comment type="similarity">
    <text evidence="2">Belongs to the amino acid-polyamine-organocation (APC) superfamily. Spore germination protein (SGP) (TC 2.A.3.9) family.</text>
</comment>
<dbReference type="PANTHER" id="PTHR34975:SF2">
    <property type="entry name" value="SPORE GERMINATION PROTEIN A2"/>
    <property type="match status" value="1"/>
</dbReference>
<dbReference type="PATRIC" id="fig|1131731.3.peg.492"/>
<gene>
    <name evidence="9" type="ORF">BAZO_02392</name>
</gene>
<keyword evidence="5 8" id="KW-0812">Transmembrane</keyword>
<reference evidence="9 10" key="1">
    <citation type="journal article" date="2012" name="Front. Microbiol.">
        <title>Redundancy and modularity in membrane-associated dissimilatory nitrate reduction in Bacillus.</title>
        <authorList>
            <person name="Heylen K."/>
            <person name="Keltjens J."/>
        </authorList>
    </citation>
    <scope>NUCLEOTIDE SEQUENCE [LARGE SCALE GENOMIC DNA]</scope>
    <source>
        <strain evidence="9 10">LMG 9581</strain>
    </source>
</reference>
<feature type="transmembrane region" description="Helical" evidence="8">
    <location>
        <begin position="177"/>
        <end position="199"/>
    </location>
</feature>
<keyword evidence="10" id="KW-1185">Reference proteome</keyword>
<feature type="transmembrane region" description="Helical" evidence="8">
    <location>
        <begin position="134"/>
        <end position="157"/>
    </location>
</feature>
<dbReference type="PANTHER" id="PTHR34975">
    <property type="entry name" value="SPORE GERMINATION PROTEIN A2"/>
    <property type="match status" value="1"/>
</dbReference>
<feature type="transmembrane region" description="Helical" evidence="8">
    <location>
        <begin position="211"/>
        <end position="233"/>
    </location>
</feature>
<feature type="transmembrane region" description="Helical" evidence="8">
    <location>
        <begin position="335"/>
        <end position="354"/>
    </location>
</feature>
<evidence type="ECO:0008006" key="11">
    <source>
        <dbReference type="Google" id="ProtNLM"/>
    </source>
</evidence>
<feature type="transmembrane region" description="Helical" evidence="8">
    <location>
        <begin position="263"/>
        <end position="283"/>
    </location>
</feature>
<evidence type="ECO:0000313" key="9">
    <source>
        <dbReference type="EMBL" id="EKN68894.1"/>
    </source>
</evidence>
<dbReference type="GO" id="GO:0009847">
    <property type="term" value="P:spore germination"/>
    <property type="evidence" value="ECO:0007669"/>
    <property type="project" value="InterPro"/>
</dbReference>
<dbReference type="Pfam" id="PF03845">
    <property type="entry name" value="Spore_permease"/>
    <property type="match status" value="1"/>
</dbReference>
<dbReference type="GeneID" id="89468238"/>
<evidence type="ECO:0000256" key="3">
    <source>
        <dbReference type="ARBA" id="ARBA00022448"/>
    </source>
</evidence>
<evidence type="ECO:0000256" key="6">
    <source>
        <dbReference type="ARBA" id="ARBA00022989"/>
    </source>
</evidence>
<protein>
    <recommendedName>
        <fullName evidence="11">Spore germination protein</fullName>
    </recommendedName>
</protein>
<feature type="transmembrane region" description="Helical" evidence="8">
    <location>
        <begin position="78"/>
        <end position="99"/>
    </location>
</feature>
<dbReference type="AlphaFoldDB" id="K6DKR6"/>
<sequence>MNRYFFYTVLLNMLINVIIFVPEILLDQRFEGAVMSILLAIPIGMTLTVLFVNCISNFPQQGLPEILDILKTKWIKKLILFLFSLIWFSAGAITLIASINITQVFMNPEALTFPLYLIFVAAISFAIQLKSDKVLFLLEIILILNLPLLAFVFFKTMGSEYFSWDAMLEVSTYINEAPTWSAVASATYIFSGYLNLVIFNRLFPEKITKKWFVVIFVFSIINLLTTFFIPIAFHGADGVSDYTYPWITTADSLRIDYGPIERVIFLFLMLYLSLSLLSVTIHWHVALYLAKGAFPAKTEKKTKWITWGIIALLVIAGGYLVNILESRLLNTFTRYWMNVRILFEIGVLILLFFLSRWKRK</sequence>
<feature type="transmembrane region" description="Helical" evidence="8">
    <location>
        <begin position="304"/>
        <end position="323"/>
    </location>
</feature>
<evidence type="ECO:0000313" key="10">
    <source>
        <dbReference type="Proteomes" id="UP000006315"/>
    </source>
</evidence>